<feature type="region of interest" description="Disordered" evidence="3">
    <location>
        <begin position="434"/>
        <end position="598"/>
    </location>
</feature>
<feature type="compositionally biased region" description="Basic and acidic residues" evidence="3">
    <location>
        <begin position="378"/>
        <end position="407"/>
    </location>
</feature>
<dbReference type="EnsemblMetazoa" id="AAEL020196-RA">
    <property type="protein sequence ID" value="AAEL020196-PA"/>
    <property type="gene ID" value="AAEL020196"/>
</dbReference>
<feature type="domain" description="RRM" evidence="4">
    <location>
        <begin position="36"/>
        <end position="110"/>
    </location>
</feature>
<evidence type="ECO:0000313" key="5">
    <source>
        <dbReference type="EnsemblMetazoa" id="AAEL020196-PA"/>
    </source>
</evidence>
<feature type="domain" description="RRM" evidence="4">
    <location>
        <begin position="118"/>
        <end position="195"/>
    </location>
</feature>
<reference evidence="5" key="2">
    <citation type="submission" date="2020-05" db="UniProtKB">
        <authorList>
            <consortium name="EnsemblMetazoa"/>
        </authorList>
    </citation>
    <scope>IDENTIFICATION</scope>
    <source>
        <strain evidence="5">LVP_AGWG</strain>
    </source>
</reference>
<dbReference type="SMART" id="SM00360">
    <property type="entry name" value="RRM"/>
    <property type="match status" value="6"/>
</dbReference>
<accession>A0A6I8TY68</accession>
<keyword evidence="1" id="KW-0677">Repeat</keyword>
<dbReference type="GO" id="GO:0003723">
    <property type="term" value="F:RNA binding"/>
    <property type="evidence" value="ECO:0007669"/>
    <property type="project" value="UniProtKB-UniRule"/>
</dbReference>
<feature type="compositionally biased region" description="Polar residues" evidence="3">
    <location>
        <begin position="434"/>
        <end position="444"/>
    </location>
</feature>
<dbReference type="Gene3D" id="3.30.70.330">
    <property type="match status" value="7"/>
</dbReference>
<dbReference type="CDD" id="cd00590">
    <property type="entry name" value="RRM_SF"/>
    <property type="match status" value="4"/>
</dbReference>
<reference evidence="5 6" key="1">
    <citation type="submission" date="2017-06" db="EMBL/GenBank/DDBJ databases">
        <title>Aedes aegypti genome working group (AGWG) sequencing and assembly.</title>
        <authorList>
            <consortium name="Aedes aegypti Genome Working Group (AGWG)"/>
            <person name="Matthews B.J."/>
        </authorList>
    </citation>
    <scope>NUCLEOTIDE SEQUENCE [LARGE SCALE GENOMIC DNA]</scope>
    <source>
        <strain evidence="5 6">LVP_AGWG</strain>
    </source>
</reference>
<feature type="region of interest" description="Disordered" evidence="3">
    <location>
        <begin position="1365"/>
        <end position="1389"/>
    </location>
</feature>
<keyword evidence="2" id="KW-0694">RNA-binding</keyword>
<organism evidence="5 6">
    <name type="scientific">Aedes aegypti</name>
    <name type="common">Yellowfever mosquito</name>
    <name type="synonym">Culex aegypti</name>
    <dbReference type="NCBI Taxonomy" id="7159"/>
    <lineage>
        <taxon>Eukaryota</taxon>
        <taxon>Metazoa</taxon>
        <taxon>Ecdysozoa</taxon>
        <taxon>Arthropoda</taxon>
        <taxon>Hexapoda</taxon>
        <taxon>Insecta</taxon>
        <taxon>Pterygota</taxon>
        <taxon>Neoptera</taxon>
        <taxon>Endopterygota</taxon>
        <taxon>Diptera</taxon>
        <taxon>Nematocera</taxon>
        <taxon>Culicoidea</taxon>
        <taxon>Culicidae</taxon>
        <taxon>Culicinae</taxon>
        <taxon>Aedini</taxon>
        <taxon>Aedes</taxon>
        <taxon>Stegomyia</taxon>
    </lineage>
</organism>
<dbReference type="PANTHER" id="PTHR24012">
    <property type="entry name" value="RNA BINDING PROTEIN"/>
    <property type="match status" value="1"/>
</dbReference>
<proteinExistence type="predicted"/>
<feature type="domain" description="RRM" evidence="4">
    <location>
        <begin position="1038"/>
        <end position="1113"/>
    </location>
</feature>
<evidence type="ECO:0000256" key="1">
    <source>
        <dbReference type="ARBA" id="ARBA00022737"/>
    </source>
</evidence>
<gene>
    <name evidence="5" type="primary">5577057</name>
</gene>
<feature type="compositionally biased region" description="Low complexity" evidence="3">
    <location>
        <begin position="1380"/>
        <end position="1389"/>
    </location>
</feature>
<feature type="region of interest" description="Disordered" evidence="3">
    <location>
        <begin position="1323"/>
        <end position="1353"/>
    </location>
</feature>
<feature type="region of interest" description="Disordered" evidence="3">
    <location>
        <begin position="378"/>
        <end position="411"/>
    </location>
</feature>
<evidence type="ECO:0000313" key="6">
    <source>
        <dbReference type="Proteomes" id="UP000008820"/>
    </source>
</evidence>
<dbReference type="OrthoDB" id="7763451at2759"/>
<protein>
    <recommendedName>
        <fullName evidence="4">RRM domain-containing protein</fullName>
    </recommendedName>
</protein>
<sequence>MPRLITEEEITLGYSSETDDYESESGSDQLLTAEPCEIYVGNTGKVPIDKYYSMFKQYGAIKDITFWRTHNHLYHCRVVYRHKEEAQKAVKNMHHRKVFSKLIRVSHVLEPVKLNYAAAIRIDDIAAGVTEEEIREHFEQAGEIRFVVKIGYAAYVQFAGPKIASRALRLDMILNGDPYMLCRISADDRIDHARVIYNMKDIKYRKPFVMVENYPELPFNELSRYKENFESIGPVRHFKIAPTGNKTVTLALCMDRADDRDLVIDRFNDAVISGRKLKLYMAPGKARMTPHHVVRYAICKNSVKVDHVPPYFKDYEVCKLFGRCGATISFLEKIANRWIICFDSPTMIPLVREHMFMAYQYMLEIGPLTQETLPINDKLKLRDPDGHKPPTEDRRKSRDLEEAKEKPSVSLYGHKTNDIENILKQALQNLNKETSRQLPTQSVPPSRPSPALKPALQHVEKPTYKDTGYQLPSSKQSSPMKQAFTNVEKPWVPEPKPVSKPVEKPTNFGTSYHLLPSETASQHEGSSTSRVTSHKLSYPEAAKRSTPTVASSPQPRAEQKIGTFSKASSSVAKVTPMQKTSEEPADGNSRRTKAKSSTSWLAVRNKELMQRSVTMSNLPKGISEYDIRELFSEHELKIVTMYCCNDPYYPTSTAVLNFATKLAMKSVLGHHHDEYRGKRVYIKMTLQPWADRDFPPKNTLMLKNLNEAINEEGILQEVEKILGPGTVEDVLKPTHHYAYFDLTGDQVAHKVMHRLRKALINFKIDVFPLYYGIPKRCLGVASHMRKSLGDLRERHGLRVSNPKDREMFGDQFGEHNAHRLFVGNIPRITLAEDVIAYFNNYGTVIDYSQIEKKSCNLRKSAIVSFVDKKHARNAYCQQPHFLEGSRLSVHLMESPPMVVTPEDCKLLSVKVRSRFLTDDEIYAELQKSLSVSYAMRFDAFDDRANFLMFYRARKCEDSHLWTVHHINDEPVKIISGREVDPVTEDIDLDKSNTSPFRRQKDSFLGYAVYTEQLKEEMKMHTKPIEEQHVPYKAFYNDQSVQINNVSVNTSLVDFQDLFIKFGDIDYYRELYLEEDISKICFIKFKIDLSADLACTYNQRMLNGKRILIHRAKETLVAEDDHSVTVENLNPATTVEQIYDVFSNVGTVKYVQKQSPNSAIVCMKDKDCLSEAYNVTSIPHSKHMVVNLSNDYQSGFYKNFSSKERAFSIDQIQSILKPRILPEFHQLEIERRNEDVQDEDSSAENEPQGNPEEIPVEDEEDLPPASKRTRIDDHSQVENPAKECPQTSEFNPGESESEPLQKIESIVTTVSPIEVVHAVHPMPRPRFGFPGSDEPRMGYGPRYPNMYPQQQPGWQRQQQIAAMAYNAGPSHPGPRGPPRPMGFHRPPYYN</sequence>
<feature type="region of interest" description="Disordered" evidence="3">
    <location>
        <begin position="1232"/>
        <end position="1299"/>
    </location>
</feature>
<dbReference type="InParanoid" id="A0A6I8TY68"/>
<feature type="compositionally biased region" description="Polar residues" evidence="3">
    <location>
        <begin position="470"/>
        <end position="485"/>
    </location>
</feature>
<dbReference type="Pfam" id="PF00076">
    <property type="entry name" value="RRM_1"/>
    <property type="match status" value="2"/>
</dbReference>
<dbReference type="Proteomes" id="UP000008820">
    <property type="component" value="Chromosome 1"/>
</dbReference>
<evidence type="ECO:0000256" key="2">
    <source>
        <dbReference type="ARBA" id="ARBA00022884"/>
    </source>
</evidence>
<dbReference type="InterPro" id="IPR012677">
    <property type="entry name" value="Nucleotide-bd_a/b_plait_sf"/>
</dbReference>
<dbReference type="PROSITE" id="PS50102">
    <property type="entry name" value="RRM"/>
    <property type="match status" value="4"/>
</dbReference>
<evidence type="ECO:0000256" key="3">
    <source>
        <dbReference type="SAM" id="MobiDB-lite"/>
    </source>
</evidence>
<name>A0A6I8TY68_AEDAE</name>
<feature type="domain" description="RRM" evidence="4">
    <location>
        <begin position="818"/>
        <end position="894"/>
    </location>
</feature>
<dbReference type="InterPro" id="IPR035979">
    <property type="entry name" value="RBD_domain_sf"/>
</dbReference>
<dbReference type="SUPFAM" id="SSF54928">
    <property type="entry name" value="RNA-binding domain, RBD"/>
    <property type="match status" value="5"/>
</dbReference>
<feature type="compositionally biased region" description="Polar residues" evidence="3">
    <location>
        <begin position="545"/>
        <end position="554"/>
    </location>
</feature>
<feature type="compositionally biased region" description="Polar residues" evidence="3">
    <location>
        <begin position="518"/>
        <end position="535"/>
    </location>
</feature>
<keyword evidence="6" id="KW-1185">Reference proteome</keyword>
<dbReference type="InterPro" id="IPR000504">
    <property type="entry name" value="RRM_dom"/>
</dbReference>
<evidence type="ECO:0000259" key="4">
    <source>
        <dbReference type="PROSITE" id="PS50102"/>
    </source>
</evidence>
<feature type="compositionally biased region" description="Pro residues" evidence="3">
    <location>
        <begin position="1370"/>
        <end position="1379"/>
    </location>
</feature>